<feature type="transmembrane region" description="Helical" evidence="5">
    <location>
        <begin position="149"/>
        <end position="165"/>
    </location>
</feature>
<dbReference type="InterPro" id="IPR011701">
    <property type="entry name" value="MFS"/>
</dbReference>
<dbReference type="SUPFAM" id="SSF103473">
    <property type="entry name" value="MFS general substrate transporter"/>
    <property type="match status" value="1"/>
</dbReference>
<dbReference type="InterPro" id="IPR052952">
    <property type="entry name" value="MFS-Transporter"/>
</dbReference>
<feature type="transmembrane region" description="Helical" evidence="5">
    <location>
        <begin position="171"/>
        <end position="190"/>
    </location>
</feature>
<evidence type="ECO:0000256" key="4">
    <source>
        <dbReference type="ARBA" id="ARBA00023136"/>
    </source>
</evidence>
<keyword evidence="3 5" id="KW-1133">Transmembrane helix</keyword>
<evidence type="ECO:0000256" key="2">
    <source>
        <dbReference type="ARBA" id="ARBA00022692"/>
    </source>
</evidence>
<evidence type="ECO:0000313" key="7">
    <source>
        <dbReference type="EMBL" id="RZT61170.1"/>
    </source>
</evidence>
<dbReference type="Pfam" id="PF07690">
    <property type="entry name" value="MFS_1"/>
    <property type="match status" value="1"/>
</dbReference>
<evidence type="ECO:0000256" key="1">
    <source>
        <dbReference type="ARBA" id="ARBA00004651"/>
    </source>
</evidence>
<evidence type="ECO:0000313" key="8">
    <source>
        <dbReference type="Proteomes" id="UP000291832"/>
    </source>
</evidence>
<dbReference type="InterPro" id="IPR036259">
    <property type="entry name" value="MFS_trans_sf"/>
</dbReference>
<dbReference type="AlphaFoldDB" id="A0A4Q7TN91"/>
<feature type="transmembrane region" description="Helical" evidence="5">
    <location>
        <begin position="47"/>
        <end position="70"/>
    </location>
</feature>
<keyword evidence="4 5" id="KW-0472">Membrane</keyword>
<feature type="transmembrane region" description="Helical" evidence="5">
    <location>
        <begin position="308"/>
        <end position="330"/>
    </location>
</feature>
<feature type="transmembrane region" description="Helical" evidence="5">
    <location>
        <begin position="219"/>
        <end position="241"/>
    </location>
</feature>
<evidence type="ECO:0000256" key="5">
    <source>
        <dbReference type="SAM" id="Phobius"/>
    </source>
</evidence>
<dbReference type="GO" id="GO:0022857">
    <property type="term" value="F:transmembrane transporter activity"/>
    <property type="evidence" value="ECO:0007669"/>
    <property type="project" value="InterPro"/>
</dbReference>
<gene>
    <name evidence="7" type="ORF">EV139_2923</name>
</gene>
<keyword evidence="2 5" id="KW-0812">Transmembrane</keyword>
<feature type="transmembrane region" description="Helical" evidence="5">
    <location>
        <begin position="106"/>
        <end position="128"/>
    </location>
</feature>
<keyword evidence="8" id="KW-1185">Reference proteome</keyword>
<feature type="domain" description="Major facilitator superfamily (MFS) profile" evidence="6">
    <location>
        <begin position="12"/>
        <end position="393"/>
    </location>
</feature>
<dbReference type="RefSeq" id="WP_241989068.1">
    <property type="nucleotide sequence ID" value="NZ_QYAG01000003.1"/>
</dbReference>
<organism evidence="7 8">
    <name type="scientific">Leucobacter luti</name>
    <dbReference type="NCBI Taxonomy" id="340320"/>
    <lineage>
        <taxon>Bacteria</taxon>
        <taxon>Bacillati</taxon>
        <taxon>Actinomycetota</taxon>
        <taxon>Actinomycetes</taxon>
        <taxon>Micrococcales</taxon>
        <taxon>Microbacteriaceae</taxon>
        <taxon>Leucobacter</taxon>
    </lineage>
</organism>
<reference evidence="7 8" key="1">
    <citation type="journal article" date="2015" name="Stand. Genomic Sci.">
        <title>Genomic Encyclopedia of Bacterial and Archaeal Type Strains, Phase III: the genomes of soil and plant-associated and newly described type strains.</title>
        <authorList>
            <person name="Whitman W.B."/>
            <person name="Woyke T."/>
            <person name="Klenk H.P."/>
            <person name="Zhou Y."/>
            <person name="Lilburn T.G."/>
            <person name="Beck B.J."/>
            <person name="De Vos P."/>
            <person name="Vandamme P."/>
            <person name="Eisen J.A."/>
            <person name="Garrity G."/>
            <person name="Hugenholtz P."/>
            <person name="Kyrpides N.C."/>
        </authorList>
    </citation>
    <scope>NUCLEOTIDE SEQUENCE [LARGE SCALE GENOMIC DNA]</scope>
    <source>
        <strain evidence="7 8">RF6</strain>
    </source>
</reference>
<name>A0A4Q7TN91_9MICO</name>
<comment type="caution">
    <text evidence="7">The sequence shown here is derived from an EMBL/GenBank/DDBJ whole genome shotgun (WGS) entry which is preliminary data.</text>
</comment>
<feature type="transmembrane region" description="Helical" evidence="5">
    <location>
        <begin position="351"/>
        <end position="384"/>
    </location>
</feature>
<proteinExistence type="predicted"/>
<dbReference type="InterPro" id="IPR020846">
    <property type="entry name" value="MFS_dom"/>
</dbReference>
<evidence type="ECO:0000256" key="3">
    <source>
        <dbReference type="ARBA" id="ARBA00022989"/>
    </source>
</evidence>
<sequence>MTAPPVARVPVRLWVILAAMVLAQAATTVVAAAPAFLIPYFHEQQGLSLATAGLLAGAPNLGLVLALVAWGAATDRYGERRVILIGLALTAATVAAAMLVDGLLALGIALIACGAASACTNSASGRLITGWFPPERRGLAMGIRQTCQPLGMAIAAIGVPALAVAGGVPLALALGGALVLVSLGFCAAVVRDPARPIRSSTVPLGNPYRGSGVLARIHLVSVLLVVPQFALSTFGLVWFTVGFGWDPLAAGALVAAAQFAGAAGRIAVGVWSDRAMSRLRPLRLVAIAGVGVLLLAAAFGWADLSVPAAVAYLLATCVSVADNGLAFTAVAEIAGPGWAGRALGVQNTGQFLAAAAVGPAIGALIGLVGIPAAIAVTALAPAIAVPLVPQASERGRAEN</sequence>
<dbReference type="Proteomes" id="UP000291832">
    <property type="component" value="Unassembled WGS sequence"/>
</dbReference>
<dbReference type="PANTHER" id="PTHR23527">
    <property type="entry name" value="BLL3282 PROTEIN"/>
    <property type="match status" value="1"/>
</dbReference>
<feature type="transmembrane region" description="Helical" evidence="5">
    <location>
        <begin position="247"/>
        <end position="270"/>
    </location>
</feature>
<protein>
    <submittedName>
        <fullName evidence="7">Sugar phosphate permease</fullName>
    </submittedName>
</protein>
<evidence type="ECO:0000259" key="6">
    <source>
        <dbReference type="PROSITE" id="PS50850"/>
    </source>
</evidence>
<accession>A0A4Q7TN91</accession>
<dbReference type="PANTHER" id="PTHR23527:SF1">
    <property type="entry name" value="BLL3282 PROTEIN"/>
    <property type="match status" value="1"/>
</dbReference>
<dbReference type="GO" id="GO:0005886">
    <property type="term" value="C:plasma membrane"/>
    <property type="evidence" value="ECO:0007669"/>
    <property type="project" value="UniProtKB-SubCell"/>
</dbReference>
<feature type="transmembrane region" description="Helical" evidence="5">
    <location>
        <begin position="282"/>
        <end position="302"/>
    </location>
</feature>
<feature type="transmembrane region" description="Helical" evidence="5">
    <location>
        <begin position="82"/>
        <end position="100"/>
    </location>
</feature>
<dbReference type="PROSITE" id="PS50850">
    <property type="entry name" value="MFS"/>
    <property type="match status" value="1"/>
</dbReference>
<dbReference type="EMBL" id="SHKI01000007">
    <property type="protein sequence ID" value="RZT61170.1"/>
    <property type="molecule type" value="Genomic_DNA"/>
</dbReference>
<comment type="subcellular location">
    <subcellularLocation>
        <location evidence="1">Cell membrane</location>
        <topology evidence="1">Multi-pass membrane protein</topology>
    </subcellularLocation>
</comment>
<dbReference type="Gene3D" id="1.20.1250.20">
    <property type="entry name" value="MFS general substrate transporter like domains"/>
    <property type="match status" value="2"/>
</dbReference>